<reference evidence="1" key="1">
    <citation type="submission" date="2022-11" db="EMBL/GenBank/DDBJ databases">
        <authorList>
            <person name="Petersen C."/>
        </authorList>
    </citation>
    <scope>NUCLEOTIDE SEQUENCE</scope>
    <source>
        <strain evidence="1">IBT 29864</strain>
    </source>
</reference>
<name>A0A9W9SK23_9EURO</name>
<sequence length="77" mass="8755">MDNVAQWNLYYKARIEPFPDDQAPELKALVDQIEESCSTLEGVKRQIDDTVETVKARRDGLFNPSALSETRNSNRLG</sequence>
<reference evidence="1" key="2">
    <citation type="journal article" date="2023" name="IMA Fungus">
        <title>Comparative genomic study of the Penicillium genus elucidates a diverse pangenome and 15 lateral gene transfer events.</title>
        <authorList>
            <person name="Petersen C."/>
            <person name="Sorensen T."/>
            <person name="Nielsen M.R."/>
            <person name="Sondergaard T.E."/>
            <person name="Sorensen J.L."/>
            <person name="Fitzpatrick D.A."/>
            <person name="Frisvad J.C."/>
            <person name="Nielsen K.L."/>
        </authorList>
    </citation>
    <scope>NUCLEOTIDE SEQUENCE</scope>
    <source>
        <strain evidence="1">IBT 29864</strain>
    </source>
</reference>
<comment type="caution">
    <text evidence="1">The sequence shown here is derived from an EMBL/GenBank/DDBJ whole genome shotgun (WGS) entry which is preliminary data.</text>
</comment>
<dbReference type="OrthoDB" id="5428055at2759"/>
<evidence type="ECO:0000313" key="2">
    <source>
        <dbReference type="Proteomes" id="UP001147782"/>
    </source>
</evidence>
<gene>
    <name evidence="1" type="ORF">N7496_005182</name>
</gene>
<keyword evidence="2" id="KW-1185">Reference proteome</keyword>
<protein>
    <submittedName>
        <fullName evidence="1">Uncharacterized protein</fullName>
    </submittedName>
</protein>
<dbReference type="Proteomes" id="UP001147782">
    <property type="component" value="Unassembled WGS sequence"/>
</dbReference>
<accession>A0A9W9SK23</accession>
<organism evidence="1 2">
    <name type="scientific">Penicillium cataractarum</name>
    <dbReference type="NCBI Taxonomy" id="2100454"/>
    <lineage>
        <taxon>Eukaryota</taxon>
        <taxon>Fungi</taxon>
        <taxon>Dikarya</taxon>
        <taxon>Ascomycota</taxon>
        <taxon>Pezizomycotina</taxon>
        <taxon>Eurotiomycetes</taxon>
        <taxon>Eurotiomycetidae</taxon>
        <taxon>Eurotiales</taxon>
        <taxon>Aspergillaceae</taxon>
        <taxon>Penicillium</taxon>
    </lineage>
</organism>
<evidence type="ECO:0000313" key="1">
    <source>
        <dbReference type="EMBL" id="KAJ5377773.1"/>
    </source>
</evidence>
<dbReference type="EMBL" id="JAPZBS010000004">
    <property type="protein sequence ID" value="KAJ5377773.1"/>
    <property type="molecule type" value="Genomic_DNA"/>
</dbReference>
<proteinExistence type="predicted"/>
<dbReference type="AlphaFoldDB" id="A0A9W9SK23"/>
<dbReference type="RefSeq" id="XP_056556636.1">
    <property type="nucleotide sequence ID" value="XM_056698111.1"/>
</dbReference>
<dbReference type="GeneID" id="81437290"/>